<organism evidence="6 7">
    <name type="scientific">Geothrix limicola</name>
    <dbReference type="NCBI Taxonomy" id="2927978"/>
    <lineage>
        <taxon>Bacteria</taxon>
        <taxon>Pseudomonadati</taxon>
        <taxon>Acidobacteriota</taxon>
        <taxon>Holophagae</taxon>
        <taxon>Holophagales</taxon>
        <taxon>Holophagaceae</taxon>
        <taxon>Geothrix</taxon>
    </lineage>
</organism>
<evidence type="ECO:0000256" key="2">
    <source>
        <dbReference type="ARBA" id="ARBA00006206"/>
    </source>
</evidence>
<evidence type="ECO:0000256" key="5">
    <source>
        <dbReference type="PIRNR" id="PIRNR005096"/>
    </source>
</evidence>
<dbReference type="InterPro" id="IPR014718">
    <property type="entry name" value="GH-type_carb-bd"/>
</dbReference>
<evidence type="ECO:0000313" key="7">
    <source>
        <dbReference type="Proteomes" id="UP001165069"/>
    </source>
</evidence>
<comment type="caution">
    <text evidence="6">The sequence shown here is derived from an EMBL/GenBank/DDBJ whole genome shotgun (WGS) entry which is preliminary data.</text>
</comment>
<evidence type="ECO:0000256" key="1">
    <source>
        <dbReference type="ARBA" id="ARBA00005028"/>
    </source>
</evidence>
<dbReference type="EC" id="5.1.3.3" evidence="5"/>
<dbReference type="Pfam" id="PF01263">
    <property type="entry name" value="Aldose_epim"/>
    <property type="match status" value="1"/>
</dbReference>
<protein>
    <recommendedName>
        <fullName evidence="5">Aldose 1-epimerase</fullName>
        <ecNumber evidence="5">5.1.3.3</ecNumber>
    </recommendedName>
</protein>
<comment type="pathway">
    <text evidence="1 5">Carbohydrate metabolism; hexose metabolism.</text>
</comment>
<dbReference type="PIRSF" id="PIRSF005096">
    <property type="entry name" value="GALM"/>
    <property type="match status" value="1"/>
</dbReference>
<dbReference type="NCBIfam" id="NF008277">
    <property type="entry name" value="PRK11055.1"/>
    <property type="match status" value="1"/>
</dbReference>
<dbReference type="PANTHER" id="PTHR10091">
    <property type="entry name" value="ALDOSE-1-EPIMERASE"/>
    <property type="match status" value="1"/>
</dbReference>
<proteinExistence type="inferred from homology"/>
<dbReference type="SUPFAM" id="SSF74650">
    <property type="entry name" value="Galactose mutarotase-like"/>
    <property type="match status" value="1"/>
</dbReference>
<dbReference type="PANTHER" id="PTHR10091:SF0">
    <property type="entry name" value="GALACTOSE MUTAROTASE"/>
    <property type="match status" value="1"/>
</dbReference>
<dbReference type="InterPro" id="IPR008183">
    <property type="entry name" value="Aldose_1/G6P_1-epimerase"/>
</dbReference>
<comment type="catalytic activity">
    <reaction evidence="5">
        <text>alpha-D-glucose = beta-D-glucose</text>
        <dbReference type="Rhea" id="RHEA:10264"/>
        <dbReference type="ChEBI" id="CHEBI:15903"/>
        <dbReference type="ChEBI" id="CHEBI:17925"/>
        <dbReference type="EC" id="5.1.3.3"/>
    </reaction>
</comment>
<sequence length="367" mass="40581">MNKSCIAAPVPMFSRSAFGCTAEGRIVELFTLRNARGVEARLTNFGGKLVSLRVPDRQGHVADIVLGYGTYAAYVHGNPYFGAIVGRYANRIAHGRFSLDGREYQLATNNGPHALHGGPAKGFHNVLWDAVEHCGEDFAGIELAYTAEDGEEGYPGRLECRVTYTLNDQNELEIGYRAWTTRPTPINLTHHSFFNLRGAGRGDILDHRLAIFAERFTPVDATLIPTGELRAVAGSPFDFRTPCAIGARIGDDDPQLKHGRGYDHNYVLDAGLAAEPQLAATVVDPASGRRMDLYTTEPGLQFYSGNFLDGPDRGRRAAHRFRSAFCLEPQHFPDSPNQPAFPDTILRPGVEWTSRTRYRFSLEEEQP</sequence>
<keyword evidence="3 5" id="KW-0413">Isomerase</keyword>
<dbReference type="InterPro" id="IPR047215">
    <property type="entry name" value="Galactose_mutarotase-like"/>
</dbReference>
<name>A0ABQ5QCB6_9BACT</name>
<dbReference type="EMBL" id="BSDE01000001">
    <property type="protein sequence ID" value="GLH71699.1"/>
    <property type="molecule type" value="Genomic_DNA"/>
</dbReference>
<keyword evidence="7" id="KW-1185">Reference proteome</keyword>
<evidence type="ECO:0000256" key="4">
    <source>
        <dbReference type="ARBA" id="ARBA00023277"/>
    </source>
</evidence>
<evidence type="ECO:0000313" key="6">
    <source>
        <dbReference type="EMBL" id="GLH71699.1"/>
    </source>
</evidence>
<dbReference type="CDD" id="cd09019">
    <property type="entry name" value="galactose_mutarotase_like"/>
    <property type="match status" value="1"/>
</dbReference>
<comment type="similarity">
    <text evidence="2 5">Belongs to the aldose epimerase family.</text>
</comment>
<dbReference type="Gene3D" id="2.70.98.10">
    <property type="match status" value="1"/>
</dbReference>
<dbReference type="Proteomes" id="UP001165069">
    <property type="component" value="Unassembled WGS sequence"/>
</dbReference>
<dbReference type="RefSeq" id="WP_285569121.1">
    <property type="nucleotide sequence ID" value="NZ_BSDE01000001.1"/>
</dbReference>
<gene>
    <name evidence="6" type="primary">galM_1</name>
    <name evidence="6" type="ORF">GETHLI_02010</name>
</gene>
<keyword evidence="4 5" id="KW-0119">Carbohydrate metabolism</keyword>
<reference evidence="6 7" key="1">
    <citation type="journal article" date="2023" name="Antonie Van Leeuwenhoek">
        <title>Mesoterricola silvestris gen. nov., sp. nov., Mesoterricola sediminis sp. nov., Geothrix oryzae sp. nov., Geothrix edaphica sp. nov., Geothrix rubra sp. nov., and Geothrix limicola sp. nov., six novel members of Acidobacteriota isolated from soils.</title>
        <authorList>
            <person name="Itoh H."/>
            <person name="Sugisawa Y."/>
            <person name="Mise K."/>
            <person name="Xu Z."/>
            <person name="Kuniyasu M."/>
            <person name="Ushijima N."/>
            <person name="Kawano K."/>
            <person name="Kobayashi E."/>
            <person name="Shiratori Y."/>
            <person name="Masuda Y."/>
            <person name="Senoo K."/>
        </authorList>
    </citation>
    <scope>NUCLEOTIDE SEQUENCE [LARGE SCALE GENOMIC DNA]</scope>
    <source>
        <strain evidence="6 7">Red804</strain>
    </source>
</reference>
<dbReference type="InterPro" id="IPR011013">
    <property type="entry name" value="Gal_mutarotase_sf_dom"/>
</dbReference>
<dbReference type="InterPro" id="IPR015443">
    <property type="entry name" value="Aldose_1-epimerase"/>
</dbReference>
<accession>A0ABQ5QCB6</accession>
<evidence type="ECO:0000256" key="3">
    <source>
        <dbReference type="ARBA" id="ARBA00023235"/>
    </source>
</evidence>